<dbReference type="OrthoDB" id="428480at2759"/>
<dbReference type="Gene3D" id="3.30.379.10">
    <property type="entry name" value="Chitobiase/beta-hexosaminidase domain 2-like"/>
    <property type="match status" value="1"/>
</dbReference>
<accession>A0A6J8EK59</accession>
<dbReference type="Pfam" id="PF14845">
    <property type="entry name" value="Glycohydro_20b2"/>
    <property type="match status" value="1"/>
</dbReference>
<sequence>MVLNVFLFTKLMVCYSRNFQATINPTTGAPWPMPQKYAPSNKVYIYKQIIFDTTLRFQPKHGTDTENALTVASVKVESECDIFPSLESDESYDLTVSETGILINANAVWGALRGLETFSQLIVNKEEQPRYNNFHVKNEFWNKLFKTGAILHAEVRNLIECSITSINSKNILLTITFTRYRLKTKNKTWDCTRTSYSVINLNSNKQQYRINLFHTTSRIEVNGRGRQEFLPHLQDIAASMDRKGNCPQLNKLLEQQIKQCIESMQTSGEASLDQSPSIRDCINNEQNKASACQKNQQIEHHCESLGTQRTNNERDILKNNSEPTSYIQKQNMYRRPRRCTRKLLKKPTQINENLQTQRSAGNGSNGQNTEIRLPKPSMPNMRPSKENKNHFLEIGLHYRNFQCAKCKRKHDILKSNPQEVRSVLPTRALAF</sequence>
<name>A0A6J8EK59_MYTCO</name>
<protein>
    <submittedName>
        <fullName evidence="5">HEXA_B</fullName>
        <ecNumber evidence="5">3.2.1.52</ecNumber>
    </submittedName>
</protein>
<evidence type="ECO:0000259" key="4">
    <source>
        <dbReference type="Pfam" id="PF14845"/>
    </source>
</evidence>
<feature type="signal peptide" evidence="3">
    <location>
        <begin position="1"/>
        <end position="16"/>
    </location>
</feature>
<feature type="region of interest" description="Disordered" evidence="2">
    <location>
        <begin position="347"/>
        <end position="381"/>
    </location>
</feature>
<dbReference type="SUPFAM" id="SSF55545">
    <property type="entry name" value="beta-N-acetylhexosaminidase-like domain"/>
    <property type="match status" value="1"/>
</dbReference>
<dbReference type="AlphaFoldDB" id="A0A6J8EK59"/>
<dbReference type="EC" id="3.2.1.52" evidence="5"/>
<evidence type="ECO:0000256" key="2">
    <source>
        <dbReference type="SAM" id="MobiDB-lite"/>
    </source>
</evidence>
<dbReference type="EMBL" id="CACVKT020009086">
    <property type="protein sequence ID" value="CAC5420313.1"/>
    <property type="molecule type" value="Genomic_DNA"/>
</dbReference>
<evidence type="ECO:0000256" key="3">
    <source>
        <dbReference type="SAM" id="SignalP"/>
    </source>
</evidence>
<dbReference type="GO" id="GO:0005764">
    <property type="term" value="C:lysosome"/>
    <property type="evidence" value="ECO:0007669"/>
    <property type="project" value="TreeGrafter"/>
</dbReference>
<keyword evidence="3" id="KW-0732">Signal</keyword>
<evidence type="ECO:0000313" key="6">
    <source>
        <dbReference type="Proteomes" id="UP000507470"/>
    </source>
</evidence>
<evidence type="ECO:0000313" key="5">
    <source>
        <dbReference type="EMBL" id="CAC5420313.1"/>
    </source>
</evidence>
<feature type="domain" description="Beta-hexosaminidase eukaryotic type N-terminal" evidence="4">
    <location>
        <begin position="64"/>
        <end position="121"/>
    </location>
</feature>
<dbReference type="PANTHER" id="PTHR22600">
    <property type="entry name" value="BETA-HEXOSAMINIDASE"/>
    <property type="match status" value="1"/>
</dbReference>
<dbReference type="GO" id="GO:0030203">
    <property type="term" value="P:glycosaminoglycan metabolic process"/>
    <property type="evidence" value="ECO:0007669"/>
    <property type="project" value="TreeGrafter"/>
</dbReference>
<dbReference type="GO" id="GO:0006689">
    <property type="term" value="P:ganglioside catabolic process"/>
    <property type="evidence" value="ECO:0007669"/>
    <property type="project" value="TreeGrafter"/>
</dbReference>
<organism evidence="5 6">
    <name type="scientific">Mytilus coruscus</name>
    <name type="common">Sea mussel</name>
    <dbReference type="NCBI Taxonomy" id="42192"/>
    <lineage>
        <taxon>Eukaryota</taxon>
        <taxon>Metazoa</taxon>
        <taxon>Spiralia</taxon>
        <taxon>Lophotrochozoa</taxon>
        <taxon>Mollusca</taxon>
        <taxon>Bivalvia</taxon>
        <taxon>Autobranchia</taxon>
        <taxon>Pteriomorphia</taxon>
        <taxon>Mytilida</taxon>
        <taxon>Mytiloidea</taxon>
        <taxon>Mytilidae</taxon>
        <taxon>Mytilinae</taxon>
        <taxon>Mytilus</taxon>
    </lineage>
</organism>
<dbReference type="GO" id="GO:0004563">
    <property type="term" value="F:beta-N-acetylhexosaminidase activity"/>
    <property type="evidence" value="ECO:0007669"/>
    <property type="project" value="UniProtKB-EC"/>
</dbReference>
<feature type="chain" id="PRO_5026722339" evidence="3">
    <location>
        <begin position="17"/>
        <end position="431"/>
    </location>
</feature>
<feature type="compositionally biased region" description="Polar residues" evidence="2">
    <location>
        <begin position="348"/>
        <end position="370"/>
    </location>
</feature>
<dbReference type="GO" id="GO:0005975">
    <property type="term" value="P:carbohydrate metabolic process"/>
    <property type="evidence" value="ECO:0007669"/>
    <property type="project" value="InterPro"/>
</dbReference>
<proteinExistence type="predicted"/>
<keyword evidence="5" id="KW-0326">Glycosidase</keyword>
<dbReference type="Proteomes" id="UP000507470">
    <property type="component" value="Unassembled WGS sequence"/>
</dbReference>
<keyword evidence="6" id="KW-1185">Reference proteome</keyword>
<gene>
    <name evidence="5" type="ORF">MCOR_52542</name>
</gene>
<dbReference type="PANTHER" id="PTHR22600:SF21">
    <property type="entry name" value="BETA-HEXOSAMINIDASE A"/>
    <property type="match status" value="1"/>
</dbReference>
<reference evidence="5 6" key="1">
    <citation type="submission" date="2020-06" db="EMBL/GenBank/DDBJ databases">
        <authorList>
            <person name="Li R."/>
            <person name="Bekaert M."/>
        </authorList>
    </citation>
    <scope>NUCLEOTIDE SEQUENCE [LARGE SCALE GENOMIC DNA]</scope>
    <source>
        <strain evidence="6">wild</strain>
    </source>
</reference>
<dbReference type="InterPro" id="IPR029019">
    <property type="entry name" value="HEX_eukaryotic_N"/>
</dbReference>
<dbReference type="InterPro" id="IPR029018">
    <property type="entry name" value="Hex-like_dom2"/>
</dbReference>
<evidence type="ECO:0000256" key="1">
    <source>
        <dbReference type="ARBA" id="ARBA00022801"/>
    </source>
</evidence>
<dbReference type="InterPro" id="IPR025705">
    <property type="entry name" value="Beta_hexosaminidase_sua/sub"/>
</dbReference>
<dbReference type="GO" id="GO:0016020">
    <property type="term" value="C:membrane"/>
    <property type="evidence" value="ECO:0007669"/>
    <property type="project" value="TreeGrafter"/>
</dbReference>
<keyword evidence="1 5" id="KW-0378">Hydrolase</keyword>